<evidence type="ECO:0000313" key="2">
    <source>
        <dbReference type="Proteomes" id="UP000198788"/>
    </source>
</evidence>
<dbReference type="InterPro" id="IPR046766">
    <property type="entry name" value="Bact_hydrolase"/>
</dbReference>
<dbReference type="EMBL" id="FOZV01000001">
    <property type="protein sequence ID" value="SFS38421.1"/>
    <property type="molecule type" value="Genomic_DNA"/>
</dbReference>
<keyword evidence="2" id="KW-1185">Reference proteome</keyword>
<proteinExistence type="predicted"/>
<name>A0A1I6PE20_9CAUL</name>
<dbReference type="Proteomes" id="UP000198788">
    <property type="component" value="Unassembled WGS sequence"/>
</dbReference>
<dbReference type="RefSeq" id="WP_092307456.1">
    <property type="nucleotide sequence ID" value="NZ_FOZV01000001.1"/>
</dbReference>
<gene>
    <name evidence="1" type="ORF">SAMN05192570_1075</name>
</gene>
<dbReference type="Pfam" id="PF20603">
    <property type="entry name" value="Bact_hydrolase"/>
    <property type="match status" value="1"/>
</dbReference>
<reference evidence="2" key="1">
    <citation type="submission" date="2016-10" db="EMBL/GenBank/DDBJ databases">
        <authorList>
            <person name="Varghese N."/>
            <person name="Submissions S."/>
        </authorList>
    </citation>
    <scope>NUCLEOTIDE SEQUENCE [LARGE SCALE GENOMIC DNA]</scope>
    <source>
        <strain evidence="2">CGMCC 1.10683</strain>
    </source>
</reference>
<organism evidence="1 2">
    <name type="scientific">Brevundimonas viscosa</name>
    <dbReference type="NCBI Taxonomy" id="871741"/>
    <lineage>
        <taxon>Bacteria</taxon>
        <taxon>Pseudomonadati</taxon>
        <taxon>Pseudomonadota</taxon>
        <taxon>Alphaproteobacteria</taxon>
        <taxon>Caulobacterales</taxon>
        <taxon>Caulobacteraceae</taxon>
        <taxon>Brevundimonas</taxon>
    </lineage>
</organism>
<dbReference type="AlphaFoldDB" id="A0A1I6PE20"/>
<protein>
    <submittedName>
        <fullName evidence="1">Uncharacterized protein</fullName>
    </submittedName>
</protein>
<sequence>MQPNHTPIYDGSDNTTGCCPCFKPGGWDDEVLEFADKRFAGAWTRSLFHIPLNMGQVFSRAQRRIDAANAGPGDQFIVLSRELSPRKAEHLFAVTRPVAGLEDRRLSGRFRTRLFDGPFSDQPRWLHAAADEMRSRGETPGETWFFYTTCPKCAKAYGHNYVVAVTRIRPPASA</sequence>
<dbReference type="OrthoDB" id="1092674at2"/>
<accession>A0A1I6PE20</accession>
<evidence type="ECO:0000313" key="1">
    <source>
        <dbReference type="EMBL" id="SFS38421.1"/>
    </source>
</evidence>